<proteinExistence type="predicted"/>
<protein>
    <submittedName>
        <fullName evidence="2">Uncharacterized protein</fullName>
    </submittedName>
</protein>
<gene>
    <name evidence="2" type="ORF">SMTD_LOCUS22625</name>
</gene>
<dbReference type="AlphaFoldDB" id="A0A183Q7N9"/>
<evidence type="ECO:0000256" key="1">
    <source>
        <dbReference type="SAM" id="MobiDB-lite"/>
    </source>
</evidence>
<reference evidence="2 3" key="1">
    <citation type="submission" date="2018-11" db="EMBL/GenBank/DDBJ databases">
        <authorList>
            <consortium name="Pathogen Informatics"/>
        </authorList>
    </citation>
    <scope>NUCLEOTIDE SEQUENCE [LARGE SCALE GENOMIC DNA]</scope>
    <source>
        <strain>Denwood</strain>
        <strain evidence="3">Zambia</strain>
    </source>
</reference>
<organism evidence="2 3">
    <name type="scientific">Schistosoma mattheei</name>
    <dbReference type="NCBI Taxonomy" id="31246"/>
    <lineage>
        <taxon>Eukaryota</taxon>
        <taxon>Metazoa</taxon>
        <taxon>Spiralia</taxon>
        <taxon>Lophotrochozoa</taxon>
        <taxon>Platyhelminthes</taxon>
        <taxon>Trematoda</taxon>
        <taxon>Digenea</taxon>
        <taxon>Strigeidida</taxon>
        <taxon>Schistosomatoidea</taxon>
        <taxon>Schistosomatidae</taxon>
        <taxon>Schistosoma</taxon>
    </lineage>
</organism>
<dbReference type="EMBL" id="UZAL01052704">
    <property type="protein sequence ID" value="VDP87818.1"/>
    <property type="molecule type" value="Genomic_DNA"/>
</dbReference>
<accession>A0A183Q7N9</accession>
<evidence type="ECO:0000313" key="3">
    <source>
        <dbReference type="Proteomes" id="UP000269396"/>
    </source>
</evidence>
<evidence type="ECO:0000313" key="2">
    <source>
        <dbReference type="EMBL" id="VDP87818.1"/>
    </source>
</evidence>
<feature type="compositionally biased region" description="Basic and acidic residues" evidence="1">
    <location>
        <begin position="12"/>
        <end position="24"/>
    </location>
</feature>
<feature type="region of interest" description="Disordered" evidence="1">
    <location>
        <begin position="1"/>
        <end position="31"/>
    </location>
</feature>
<sequence>KHPVSILRNSRLSRDSQPDIDNVKRSSSTTPKTVKIDERFLLSSRHQQQKKETNLLNTPIQSSQTSTLSTTANYFVQYPQNNQQNISNTIQTINDDAKN</sequence>
<feature type="non-terminal residue" evidence="2">
    <location>
        <position position="1"/>
    </location>
</feature>
<dbReference type="Proteomes" id="UP000269396">
    <property type="component" value="Unassembled WGS sequence"/>
</dbReference>
<name>A0A183Q7N9_9TREM</name>
<feature type="non-terminal residue" evidence="2">
    <location>
        <position position="99"/>
    </location>
</feature>
<keyword evidence="3" id="KW-1185">Reference proteome</keyword>